<evidence type="ECO:0000256" key="5">
    <source>
        <dbReference type="PROSITE-ProRule" id="PRU00546"/>
    </source>
</evidence>
<keyword evidence="7" id="KW-0472">Membrane</keyword>
<dbReference type="Pfam" id="PF01556">
    <property type="entry name" value="DnaJ_C"/>
    <property type="match status" value="1"/>
</dbReference>
<dbReference type="InterPro" id="IPR018253">
    <property type="entry name" value="DnaJ_domain_CS"/>
</dbReference>
<dbReference type="SMART" id="SM00271">
    <property type="entry name" value="DnaJ"/>
    <property type="match status" value="1"/>
</dbReference>
<evidence type="ECO:0000313" key="10">
    <source>
        <dbReference type="Proteomes" id="UP000813463"/>
    </source>
</evidence>
<reference evidence="10" key="1">
    <citation type="journal article" date="2021" name="Nat. Commun.">
        <title>Genomic analyses provide insights into spinach domestication and the genetic basis of agronomic traits.</title>
        <authorList>
            <person name="Cai X."/>
            <person name="Sun X."/>
            <person name="Xu C."/>
            <person name="Sun H."/>
            <person name="Wang X."/>
            <person name="Ge C."/>
            <person name="Zhang Z."/>
            <person name="Wang Q."/>
            <person name="Fei Z."/>
            <person name="Jiao C."/>
            <person name="Wang Q."/>
        </authorList>
    </citation>
    <scope>NUCLEOTIDE SEQUENCE [LARGE SCALE GENOMIC DNA]</scope>
    <source>
        <strain evidence="10">cv. Varoflay</strain>
    </source>
</reference>
<dbReference type="PROSITE" id="PS50076">
    <property type="entry name" value="DNAJ_2"/>
    <property type="match status" value="1"/>
</dbReference>
<dbReference type="SUPFAM" id="SSF57938">
    <property type="entry name" value="DnaJ/Hsp40 cysteine-rich domain"/>
    <property type="match status" value="1"/>
</dbReference>
<dbReference type="InterPro" id="IPR008971">
    <property type="entry name" value="HSP40/DnaJ_pept-bd"/>
</dbReference>
<dbReference type="AlphaFoldDB" id="A0A9R0J4X9"/>
<dbReference type="GO" id="GO:0005737">
    <property type="term" value="C:cytoplasm"/>
    <property type="evidence" value="ECO:0000318"/>
    <property type="project" value="GO_Central"/>
</dbReference>
<dbReference type="Proteomes" id="UP000813463">
    <property type="component" value="Chromosome 5"/>
</dbReference>
<dbReference type="GO" id="GO:0042026">
    <property type="term" value="P:protein refolding"/>
    <property type="evidence" value="ECO:0000318"/>
    <property type="project" value="GO_Central"/>
</dbReference>
<evidence type="ECO:0000256" key="3">
    <source>
        <dbReference type="ARBA" id="ARBA00022771"/>
    </source>
</evidence>
<feature type="region of interest" description="Disordered" evidence="6">
    <location>
        <begin position="413"/>
        <end position="433"/>
    </location>
</feature>
<dbReference type="CDD" id="cd10747">
    <property type="entry name" value="DnaJ_C"/>
    <property type="match status" value="1"/>
</dbReference>
<keyword evidence="2" id="KW-0677">Repeat</keyword>
<keyword evidence="10" id="KW-1185">Reference proteome</keyword>
<dbReference type="CDD" id="cd10719">
    <property type="entry name" value="DnaJ_zf"/>
    <property type="match status" value="1"/>
</dbReference>
<feature type="domain" description="J" evidence="8">
    <location>
        <begin position="63"/>
        <end position="125"/>
    </location>
</feature>
<dbReference type="PROSITE" id="PS00636">
    <property type="entry name" value="DNAJ_1"/>
    <property type="match status" value="1"/>
</dbReference>
<dbReference type="Gene3D" id="2.60.260.20">
    <property type="entry name" value="Urease metallochaperone UreE, N-terminal domain"/>
    <property type="match status" value="2"/>
</dbReference>
<feature type="transmembrane region" description="Helical" evidence="7">
    <location>
        <begin position="473"/>
        <end position="491"/>
    </location>
</feature>
<feature type="zinc finger region" description="CR-type" evidence="5">
    <location>
        <begin position="195"/>
        <end position="277"/>
    </location>
</feature>
<dbReference type="InterPro" id="IPR002939">
    <property type="entry name" value="DnaJ_C"/>
</dbReference>
<organism evidence="10 11">
    <name type="scientific">Spinacia oleracea</name>
    <name type="common">Spinach</name>
    <dbReference type="NCBI Taxonomy" id="3562"/>
    <lineage>
        <taxon>Eukaryota</taxon>
        <taxon>Viridiplantae</taxon>
        <taxon>Streptophyta</taxon>
        <taxon>Embryophyta</taxon>
        <taxon>Tracheophyta</taxon>
        <taxon>Spermatophyta</taxon>
        <taxon>Magnoliopsida</taxon>
        <taxon>eudicotyledons</taxon>
        <taxon>Gunneridae</taxon>
        <taxon>Pentapetalae</taxon>
        <taxon>Caryophyllales</taxon>
        <taxon>Chenopodiaceae</taxon>
        <taxon>Chenopodioideae</taxon>
        <taxon>Anserineae</taxon>
        <taxon>Spinacia</taxon>
    </lineage>
</organism>
<dbReference type="SUPFAM" id="SSF46565">
    <property type="entry name" value="Chaperone J-domain"/>
    <property type="match status" value="1"/>
</dbReference>
<name>A0A9R0J4X9_SPIOL</name>
<feature type="domain" description="CR-type" evidence="9">
    <location>
        <begin position="195"/>
        <end position="277"/>
    </location>
</feature>
<keyword evidence="7" id="KW-0812">Transmembrane</keyword>
<dbReference type="Gene3D" id="1.10.287.110">
    <property type="entry name" value="DnaJ domain"/>
    <property type="match status" value="1"/>
</dbReference>
<accession>A0A9R0J4X9</accession>
<dbReference type="Pfam" id="PF00684">
    <property type="entry name" value="DnaJ_CXXCXGXG"/>
    <property type="match status" value="1"/>
</dbReference>
<dbReference type="GO" id="GO:0051082">
    <property type="term" value="F:unfolded protein binding"/>
    <property type="evidence" value="ECO:0000318"/>
    <property type="project" value="GO_Central"/>
</dbReference>
<dbReference type="Gene3D" id="2.10.230.10">
    <property type="entry name" value="Heat shock protein DnaJ, cysteine-rich domain"/>
    <property type="match status" value="1"/>
</dbReference>
<reference evidence="11" key="2">
    <citation type="submission" date="2025-08" db="UniProtKB">
        <authorList>
            <consortium name="RefSeq"/>
        </authorList>
    </citation>
    <scope>IDENTIFICATION</scope>
    <source>
        <tissue evidence="11">Leaf</tissue>
    </source>
</reference>
<dbReference type="HAMAP" id="MF_01152">
    <property type="entry name" value="DnaJ"/>
    <property type="match status" value="1"/>
</dbReference>
<dbReference type="PROSITE" id="PS51188">
    <property type="entry name" value="ZF_CR"/>
    <property type="match status" value="1"/>
</dbReference>
<dbReference type="GeneID" id="110799784"/>
<dbReference type="CDD" id="cd06257">
    <property type="entry name" value="DnaJ"/>
    <property type="match status" value="1"/>
</dbReference>
<dbReference type="GO" id="GO:0009408">
    <property type="term" value="P:response to heat"/>
    <property type="evidence" value="ECO:0007669"/>
    <property type="project" value="InterPro"/>
</dbReference>
<protein>
    <submittedName>
        <fullName evidence="11">Uncharacterized protein isoform X1</fullName>
    </submittedName>
</protein>
<dbReference type="Pfam" id="PF00226">
    <property type="entry name" value="DnaJ"/>
    <property type="match status" value="1"/>
</dbReference>
<evidence type="ECO:0000256" key="2">
    <source>
        <dbReference type="ARBA" id="ARBA00022737"/>
    </source>
</evidence>
<dbReference type="PANTHER" id="PTHR43096">
    <property type="entry name" value="DNAJ HOMOLOG 1, MITOCHONDRIAL-RELATED"/>
    <property type="match status" value="1"/>
</dbReference>
<keyword evidence="1 5" id="KW-0479">Metal-binding</keyword>
<dbReference type="GO" id="GO:0008270">
    <property type="term" value="F:zinc ion binding"/>
    <property type="evidence" value="ECO:0007669"/>
    <property type="project" value="UniProtKB-KW"/>
</dbReference>
<dbReference type="InterPro" id="IPR012724">
    <property type="entry name" value="DnaJ"/>
</dbReference>
<evidence type="ECO:0000256" key="1">
    <source>
        <dbReference type="ARBA" id="ARBA00022723"/>
    </source>
</evidence>
<keyword evidence="3 5" id="KW-0863">Zinc-finger</keyword>
<dbReference type="PRINTS" id="PR00625">
    <property type="entry name" value="JDOMAIN"/>
</dbReference>
<keyword evidence="4 5" id="KW-0862">Zinc</keyword>
<dbReference type="RefSeq" id="XP_021860747.2">
    <property type="nucleotide sequence ID" value="XM_022005055.2"/>
</dbReference>
<dbReference type="PANTHER" id="PTHR43096:SF26">
    <property type="entry name" value="CR-TYPE DOMAIN-CONTAINING PROTEIN"/>
    <property type="match status" value="1"/>
</dbReference>
<evidence type="ECO:0000313" key="11">
    <source>
        <dbReference type="RefSeq" id="XP_021860747.2"/>
    </source>
</evidence>
<evidence type="ECO:0000256" key="4">
    <source>
        <dbReference type="ARBA" id="ARBA00022833"/>
    </source>
</evidence>
<dbReference type="SUPFAM" id="SSF49493">
    <property type="entry name" value="HSP40/DnaJ peptide-binding domain"/>
    <property type="match status" value="2"/>
</dbReference>
<evidence type="ECO:0000256" key="7">
    <source>
        <dbReference type="SAM" id="Phobius"/>
    </source>
</evidence>
<gene>
    <name evidence="11" type="primary">LOC110799784</name>
</gene>
<dbReference type="GO" id="GO:0009535">
    <property type="term" value="C:chloroplast thylakoid membrane"/>
    <property type="evidence" value="ECO:0007669"/>
    <property type="project" value="TreeGrafter"/>
</dbReference>
<proteinExistence type="inferred from homology"/>
<dbReference type="InterPro" id="IPR001623">
    <property type="entry name" value="DnaJ_domain"/>
</dbReference>
<keyword evidence="7" id="KW-1133">Transmembrane helix</keyword>
<dbReference type="InterPro" id="IPR036410">
    <property type="entry name" value="HSP_DnaJ_Cys-rich_dom_sf"/>
</dbReference>
<dbReference type="KEGG" id="soe:110799784"/>
<dbReference type="InterPro" id="IPR036869">
    <property type="entry name" value="J_dom_sf"/>
</dbReference>
<dbReference type="GO" id="GO:0005524">
    <property type="term" value="F:ATP binding"/>
    <property type="evidence" value="ECO:0007669"/>
    <property type="project" value="InterPro"/>
</dbReference>
<evidence type="ECO:0000259" key="9">
    <source>
        <dbReference type="PROSITE" id="PS51188"/>
    </source>
</evidence>
<dbReference type="InterPro" id="IPR001305">
    <property type="entry name" value="HSP_DnaJ_Cys-rich_dom"/>
</dbReference>
<dbReference type="GO" id="GO:0031072">
    <property type="term" value="F:heat shock protein binding"/>
    <property type="evidence" value="ECO:0007669"/>
    <property type="project" value="InterPro"/>
</dbReference>
<evidence type="ECO:0000256" key="6">
    <source>
        <dbReference type="SAM" id="MobiDB-lite"/>
    </source>
</evidence>
<evidence type="ECO:0000259" key="8">
    <source>
        <dbReference type="PROSITE" id="PS50076"/>
    </source>
</evidence>
<sequence>MQAAVHLCCSTPQPIPTFSTHYFQFPICHIHHKHKQQFLHPVIRFPHPKRRAFRVIRAAAKADYYTSLNIDRNATLDQIKSSYRNLARKYHPDKNPGSEDKFKEISAAYEILSNKEKRALYDRFGEAGLHGESVGPSFDAQEVDPFQVFDSIFGEADNFFGGQGMGVNFERRNRGRLNLDIWSDLNLTFEESVFGGKQEVEVPCLETCGVCGGTGAKSTNCIKSCTDCGGRGRVMKSQRTPFGVVSQVSTCLSCAGDGKVVTDDCAKCGGLGSIRSKRSFDVVIPPGVDDGATMQLRGEGNLDSKRGIRGDLYLVLRIKGKDGVWREGLNLFSRIRISYTEAILGTMIKVETVEGSKELYIPSGIQPGDVVKLPSMGVPKPNERSGRGDHVFIVDIQIPKRISDRERELVEELASLQAPSSEHHSHQKGKSGSSLLKSVGKLFRRGRQSGNGFSSTTLETTSTLCKGGKLNPLIASLWFAVFLLSFIFTVISKSIYRKSIQANSTTQFSASKPVRRKP</sequence>